<name>A0ABD3AQX9_9GENT</name>
<dbReference type="PANTHER" id="PTHR46871:SF1">
    <property type="entry name" value="BROMO-ADJACENT HOMOLOGY (BAH) DOMAIN-CONTAINING PROTEIN"/>
    <property type="match status" value="1"/>
</dbReference>
<organism evidence="3 4">
    <name type="scientific">Cinchona calisaya</name>
    <dbReference type="NCBI Taxonomy" id="153742"/>
    <lineage>
        <taxon>Eukaryota</taxon>
        <taxon>Viridiplantae</taxon>
        <taxon>Streptophyta</taxon>
        <taxon>Embryophyta</taxon>
        <taxon>Tracheophyta</taxon>
        <taxon>Spermatophyta</taxon>
        <taxon>Magnoliopsida</taxon>
        <taxon>eudicotyledons</taxon>
        <taxon>Gunneridae</taxon>
        <taxon>Pentapetalae</taxon>
        <taxon>asterids</taxon>
        <taxon>lamiids</taxon>
        <taxon>Gentianales</taxon>
        <taxon>Rubiaceae</taxon>
        <taxon>Cinchonoideae</taxon>
        <taxon>Cinchoneae</taxon>
        <taxon>Cinchona</taxon>
    </lineage>
</organism>
<sequence length="281" mass="32347">MEVILANLKFYYLDMEMALAISMANTRRFQQVVVFDDDDAPPLPLPRSSSDIADNHLTNQLKLAAVEEEDEEVGEEPLAEPLAVAWTSSEEEDTNLDDPKPIGEPVRVSERRSGSRYHYQSFQFAGIQYDLEDPVLLAPKDPKQKPEMAIIKGITQATDGRMMVTGQRFYRPEELEKRNVRFQQSHSTRELFYSYHQDEFPAESVMHKFVVHFIPLGKQIPPRKQHRGFVAQNIYYTKQKRLIKLKDAGANKEEEINLLVQKTKSRLGDLPDIEPEDAVTR</sequence>
<reference evidence="3 4" key="1">
    <citation type="submission" date="2024-11" db="EMBL/GenBank/DDBJ databases">
        <title>A near-complete genome assembly of Cinchona calisaya.</title>
        <authorList>
            <person name="Lian D.C."/>
            <person name="Zhao X.W."/>
            <person name="Wei L."/>
        </authorList>
    </citation>
    <scope>NUCLEOTIDE SEQUENCE [LARGE SCALE GENOMIC DNA]</scope>
    <source>
        <tissue evidence="3">Nenye</tissue>
    </source>
</reference>
<evidence type="ECO:0000256" key="1">
    <source>
        <dbReference type="SAM" id="MobiDB-lite"/>
    </source>
</evidence>
<dbReference type="Pfam" id="PF01426">
    <property type="entry name" value="BAH"/>
    <property type="match status" value="1"/>
</dbReference>
<proteinExistence type="predicted"/>
<evidence type="ECO:0000259" key="2">
    <source>
        <dbReference type="PROSITE" id="PS51038"/>
    </source>
</evidence>
<gene>
    <name evidence="3" type="ORF">ACH5RR_007097</name>
</gene>
<feature type="compositionally biased region" description="Basic and acidic residues" evidence="1">
    <location>
        <begin position="97"/>
        <end position="109"/>
    </location>
</feature>
<dbReference type="AlphaFoldDB" id="A0ABD3AQX9"/>
<evidence type="ECO:0000313" key="3">
    <source>
        <dbReference type="EMBL" id="KAL3533576.1"/>
    </source>
</evidence>
<dbReference type="InterPro" id="IPR001025">
    <property type="entry name" value="BAH_dom"/>
</dbReference>
<dbReference type="InterPro" id="IPR043151">
    <property type="entry name" value="BAH_sf"/>
</dbReference>
<dbReference type="PANTHER" id="PTHR46871">
    <property type="entry name" value="BROMO-ADJACENT HOMOLOGY (BAH) DOMAIN-CONTAINING PROTEIN"/>
    <property type="match status" value="1"/>
</dbReference>
<protein>
    <recommendedName>
        <fullName evidence="2">BAH domain-containing protein</fullName>
    </recommendedName>
</protein>
<dbReference type="SMART" id="SM00439">
    <property type="entry name" value="BAH"/>
    <property type="match status" value="1"/>
</dbReference>
<feature type="domain" description="BAH" evidence="2">
    <location>
        <begin position="127"/>
        <end position="246"/>
    </location>
</feature>
<keyword evidence="4" id="KW-1185">Reference proteome</keyword>
<dbReference type="EMBL" id="JBJUIK010000003">
    <property type="protein sequence ID" value="KAL3533576.1"/>
    <property type="molecule type" value="Genomic_DNA"/>
</dbReference>
<evidence type="ECO:0000313" key="4">
    <source>
        <dbReference type="Proteomes" id="UP001630127"/>
    </source>
</evidence>
<comment type="caution">
    <text evidence="3">The sequence shown here is derived from an EMBL/GenBank/DDBJ whole genome shotgun (WGS) entry which is preliminary data.</text>
</comment>
<dbReference type="Gene3D" id="2.30.30.490">
    <property type="match status" value="1"/>
</dbReference>
<dbReference type="Proteomes" id="UP001630127">
    <property type="component" value="Unassembled WGS sequence"/>
</dbReference>
<feature type="region of interest" description="Disordered" evidence="1">
    <location>
        <begin position="86"/>
        <end position="109"/>
    </location>
</feature>
<accession>A0ABD3AQX9</accession>
<dbReference type="PROSITE" id="PS51038">
    <property type="entry name" value="BAH"/>
    <property type="match status" value="1"/>
</dbReference>